<feature type="non-terminal residue" evidence="2">
    <location>
        <position position="1"/>
    </location>
</feature>
<reference evidence="2 3" key="1">
    <citation type="submission" date="2017-06" db="EMBL/GenBank/DDBJ databases">
        <title>A platform for efficient transgenesis in Macrostomum lignano, a flatworm model organism for stem cell research.</title>
        <authorList>
            <person name="Berezikov E."/>
        </authorList>
    </citation>
    <scope>NUCLEOTIDE SEQUENCE [LARGE SCALE GENOMIC DNA]</scope>
    <source>
        <strain evidence="2">DV1</strain>
        <tissue evidence="2">Whole organism</tissue>
    </source>
</reference>
<protein>
    <submittedName>
        <fullName evidence="2">Uncharacterized protein</fullName>
    </submittedName>
</protein>
<dbReference type="AlphaFoldDB" id="A0A267GDE9"/>
<comment type="caution">
    <text evidence="2">The sequence shown here is derived from an EMBL/GenBank/DDBJ whole genome shotgun (WGS) entry which is preliminary data.</text>
</comment>
<evidence type="ECO:0000256" key="1">
    <source>
        <dbReference type="SAM" id="MobiDB-lite"/>
    </source>
</evidence>
<feature type="compositionally biased region" description="Polar residues" evidence="1">
    <location>
        <begin position="49"/>
        <end position="61"/>
    </location>
</feature>
<feature type="compositionally biased region" description="Polar residues" evidence="1">
    <location>
        <begin position="447"/>
        <end position="457"/>
    </location>
</feature>
<keyword evidence="3" id="KW-1185">Reference proteome</keyword>
<feature type="region of interest" description="Disordered" evidence="1">
    <location>
        <begin position="181"/>
        <end position="203"/>
    </location>
</feature>
<proteinExistence type="predicted"/>
<feature type="compositionally biased region" description="Polar residues" evidence="1">
    <location>
        <begin position="405"/>
        <end position="416"/>
    </location>
</feature>
<feature type="compositionally biased region" description="Low complexity" evidence="1">
    <location>
        <begin position="62"/>
        <end position="78"/>
    </location>
</feature>
<evidence type="ECO:0000313" key="3">
    <source>
        <dbReference type="Proteomes" id="UP000215902"/>
    </source>
</evidence>
<feature type="compositionally biased region" description="Low complexity" evidence="1">
    <location>
        <begin position="691"/>
        <end position="705"/>
    </location>
</feature>
<feature type="compositionally biased region" description="Polar residues" evidence="1">
    <location>
        <begin position="467"/>
        <end position="480"/>
    </location>
</feature>
<feature type="compositionally biased region" description="Basic and acidic residues" evidence="1">
    <location>
        <begin position="503"/>
        <end position="521"/>
    </location>
</feature>
<dbReference type="Proteomes" id="UP000215902">
    <property type="component" value="Unassembled WGS sequence"/>
</dbReference>
<feature type="compositionally biased region" description="Polar residues" evidence="1">
    <location>
        <begin position="181"/>
        <end position="194"/>
    </location>
</feature>
<feature type="region of interest" description="Disordered" evidence="1">
    <location>
        <begin position="671"/>
        <end position="751"/>
    </location>
</feature>
<accession>A0A267GDE9</accession>
<feature type="compositionally biased region" description="Basic and acidic residues" evidence="1">
    <location>
        <begin position="417"/>
        <end position="434"/>
    </location>
</feature>
<feature type="region of interest" description="Disordered" evidence="1">
    <location>
        <begin position="584"/>
        <end position="658"/>
    </location>
</feature>
<feature type="region of interest" description="Disordered" evidence="1">
    <location>
        <begin position="313"/>
        <end position="333"/>
    </location>
</feature>
<feature type="compositionally biased region" description="Low complexity" evidence="1">
    <location>
        <begin position="635"/>
        <end position="651"/>
    </location>
</feature>
<feature type="region of interest" description="Disordered" evidence="1">
    <location>
        <begin position="404"/>
        <end position="522"/>
    </location>
</feature>
<feature type="region of interest" description="Disordered" evidence="1">
    <location>
        <begin position="49"/>
        <end position="148"/>
    </location>
</feature>
<organism evidence="2 3">
    <name type="scientific">Macrostomum lignano</name>
    <dbReference type="NCBI Taxonomy" id="282301"/>
    <lineage>
        <taxon>Eukaryota</taxon>
        <taxon>Metazoa</taxon>
        <taxon>Spiralia</taxon>
        <taxon>Lophotrochozoa</taxon>
        <taxon>Platyhelminthes</taxon>
        <taxon>Rhabditophora</taxon>
        <taxon>Macrostomorpha</taxon>
        <taxon>Macrostomida</taxon>
        <taxon>Macrostomidae</taxon>
        <taxon>Macrostomum</taxon>
    </lineage>
</organism>
<feature type="compositionally biased region" description="Polar residues" evidence="1">
    <location>
        <begin position="79"/>
        <end position="89"/>
    </location>
</feature>
<name>A0A267GDE9_9PLAT</name>
<evidence type="ECO:0000313" key="2">
    <source>
        <dbReference type="EMBL" id="PAA84053.1"/>
    </source>
</evidence>
<feature type="compositionally biased region" description="Basic and acidic residues" evidence="1">
    <location>
        <begin position="317"/>
        <end position="333"/>
    </location>
</feature>
<feature type="compositionally biased region" description="Basic and acidic residues" evidence="1">
    <location>
        <begin position="584"/>
        <end position="618"/>
    </location>
</feature>
<gene>
    <name evidence="2" type="ORF">BOX15_Mlig002566g4</name>
</gene>
<sequence length="751" mass="82802">TMSDNEELFAACLPRSSQPCDILSFEEISGELNTVRVGTDVNQLINSTNEEAHNNATDGSVSESSLTSTTFKSTSSESANFEKSSNRARSPSDRSSRHSAPACERHSKLTRHSSSTVDGCTDLLPSEADTDSEDWANCPGEIENDEVDNSKFTAEIETENSSIGAVVEDSSNPNAAVIFNRTQESNTEQSNVSETDADALTESSETKCFDDTVDEGEHNVTETEALHQPVDTREELQHVAEWDAVDDTVQIAKEKLQVTEPVETDTAPRLGEELQQVEESVDTVEDTAQAAGEELQQIMETLDSVDGVVVNENEITEEPHINKGSDEDSEIDESRELMQELDAGLASIGTEVDGESPGPAIVANGFGFSGQIEEIEKSKSQTEDTDDKELQLLENFFSCAPRATALQSHSAEQQIETGKEDRDDHIAEDSKCSKDNNVATNEDGAVESQQGDPSPTDESVEMAVGYQANSQVDQTEADSSPTRRRRRVIQRHRSGRAESGGPDSRDRQLREARQAYERSAAELRQSWQGYVARLRELRREDVDNAAAGESVRRHRRGFSEVEEHWLAPGESEAAAEVRAWLLDKKRVERQKRQQDGEQRRREQRERLNAETALDERQRAAQKAYQSWLRRKQRQAASVAASAASLAEASDSAESEPHSQLFDLLSARCETPNQTAKRHQPVHNSVFPRPMSSIAATRRRGAASSREPPRIVIAGRQLVPPKSQQRSRGSAGMDEAVPAQPAATLLTAQFRQ</sequence>
<feature type="compositionally biased region" description="Basic residues" evidence="1">
    <location>
        <begin position="482"/>
        <end position="494"/>
    </location>
</feature>
<dbReference type="EMBL" id="NIVC01000390">
    <property type="protein sequence ID" value="PAA84053.1"/>
    <property type="molecule type" value="Genomic_DNA"/>
</dbReference>